<keyword evidence="1" id="KW-0472">Membrane</keyword>
<sequence>MTKNMSAADRMIRILLAIIMGYLTYNGSITGTLGWILTVLAGVFVITSFIGFCPLYKVFGFSTCPTTPNKP</sequence>
<evidence type="ECO:0000313" key="3">
    <source>
        <dbReference type="EMBL" id="MCL9808439.1"/>
    </source>
</evidence>
<dbReference type="RefSeq" id="WP_250591598.1">
    <property type="nucleotide sequence ID" value="NZ_JAMLJM010000002.1"/>
</dbReference>
<name>A0ABT0TMX3_9FLAO</name>
<feature type="transmembrane region" description="Helical" evidence="1">
    <location>
        <begin position="12"/>
        <end position="29"/>
    </location>
</feature>
<comment type="caution">
    <text evidence="3">The sequence shown here is derived from an EMBL/GenBank/DDBJ whole genome shotgun (WGS) entry which is preliminary data.</text>
</comment>
<accession>A0ABT0TMX3</accession>
<organism evidence="3 4">
    <name type="scientific">Flavobacterium luminosum</name>
    <dbReference type="NCBI Taxonomy" id="2949086"/>
    <lineage>
        <taxon>Bacteria</taxon>
        <taxon>Pseudomonadati</taxon>
        <taxon>Bacteroidota</taxon>
        <taxon>Flavobacteriia</taxon>
        <taxon>Flavobacteriales</taxon>
        <taxon>Flavobacteriaceae</taxon>
        <taxon>Flavobacterium</taxon>
    </lineage>
</organism>
<dbReference type="EMBL" id="JAMLJM010000002">
    <property type="protein sequence ID" value="MCL9808439.1"/>
    <property type="molecule type" value="Genomic_DNA"/>
</dbReference>
<keyword evidence="4" id="KW-1185">Reference proteome</keyword>
<keyword evidence="1" id="KW-1133">Transmembrane helix</keyword>
<evidence type="ECO:0000313" key="4">
    <source>
        <dbReference type="Proteomes" id="UP001317191"/>
    </source>
</evidence>
<evidence type="ECO:0000256" key="1">
    <source>
        <dbReference type="SAM" id="Phobius"/>
    </source>
</evidence>
<reference evidence="3 4" key="1">
    <citation type="submission" date="2022-05" db="EMBL/GenBank/DDBJ databases">
        <title>Flavobacterium sp., isolated from activated sludge.</title>
        <authorList>
            <person name="Ran Q."/>
        </authorList>
    </citation>
    <scope>NUCLEOTIDE SEQUENCE [LARGE SCALE GENOMIC DNA]</scope>
    <source>
        <strain evidence="3 4">HXWNR70</strain>
    </source>
</reference>
<keyword evidence="1" id="KW-0812">Transmembrane</keyword>
<dbReference type="InterPro" id="IPR021309">
    <property type="entry name" value="YgaP-like_TM"/>
</dbReference>
<protein>
    <submittedName>
        <fullName evidence="3">DUF2892 domain-containing protein</fullName>
    </submittedName>
</protein>
<feature type="domain" description="Inner membrane protein YgaP-like transmembrane" evidence="2">
    <location>
        <begin position="1"/>
        <end position="66"/>
    </location>
</feature>
<proteinExistence type="predicted"/>
<gene>
    <name evidence="3" type="ORF">NAT50_03620</name>
</gene>
<dbReference type="Proteomes" id="UP001317191">
    <property type="component" value="Unassembled WGS sequence"/>
</dbReference>
<evidence type="ECO:0000259" key="2">
    <source>
        <dbReference type="Pfam" id="PF11127"/>
    </source>
</evidence>
<feature type="transmembrane region" description="Helical" evidence="1">
    <location>
        <begin position="35"/>
        <end position="56"/>
    </location>
</feature>
<dbReference type="Pfam" id="PF11127">
    <property type="entry name" value="YgaP-like_TM"/>
    <property type="match status" value="1"/>
</dbReference>